<dbReference type="NCBIfam" id="NF008692">
    <property type="entry name" value="PRK11713.1-5"/>
    <property type="match status" value="1"/>
</dbReference>
<name>A0A2T4UAX2_9BACI</name>
<dbReference type="PANTHER" id="PTHR30027">
    <property type="entry name" value="RIBOSOMAL RNA SMALL SUBUNIT METHYLTRANSFERASE E"/>
    <property type="match status" value="1"/>
</dbReference>
<keyword evidence="7 12" id="KW-0489">Methyltransferase</keyword>
<keyword evidence="6 12" id="KW-0698">rRNA processing</keyword>
<dbReference type="SUPFAM" id="SSF88697">
    <property type="entry name" value="PUA domain-like"/>
    <property type="match status" value="1"/>
</dbReference>
<dbReference type="OrthoDB" id="9815641at2"/>
<dbReference type="InterPro" id="IPR046887">
    <property type="entry name" value="RsmE_PUA-like"/>
</dbReference>
<proteinExistence type="inferred from homology"/>
<dbReference type="NCBIfam" id="NF008691">
    <property type="entry name" value="PRK11713.1-4"/>
    <property type="match status" value="1"/>
</dbReference>
<protein>
    <recommendedName>
        <fullName evidence="4 12">Ribosomal RNA small subunit methyltransferase E</fullName>
        <ecNumber evidence="3 12">2.1.1.193</ecNumber>
    </recommendedName>
</protein>
<dbReference type="Proteomes" id="UP000240509">
    <property type="component" value="Unassembled WGS sequence"/>
</dbReference>
<organism evidence="15 16">
    <name type="scientific">Alkalicoccus saliphilus</name>
    <dbReference type="NCBI Taxonomy" id="200989"/>
    <lineage>
        <taxon>Bacteria</taxon>
        <taxon>Bacillati</taxon>
        <taxon>Bacillota</taxon>
        <taxon>Bacilli</taxon>
        <taxon>Bacillales</taxon>
        <taxon>Bacillaceae</taxon>
        <taxon>Alkalicoccus</taxon>
    </lineage>
</organism>
<dbReference type="PANTHER" id="PTHR30027:SF3">
    <property type="entry name" value="16S RRNA (URACIL(1498)-N(3))-METHYLTRANSFERASE"/>
    <property type="match status" value="1"/>
</dbReference>
<evidence type="ECO:0000259" key="14">
    <source>
        <dbReference type="Pfam" id="PF20260"/>
    </source>
</evidence>
<dbReference type="EMBL" id="PZJJ01000001">
    <property type="protein sequence ID" value="PTL40555.1"/>
    <property type="molecule type" value="Genomic_DNA"/>
</dbReference>
<evidence type="ECO:0000256" key="2">
    <source>
        <dbReference type="ARBA" id="ARBA00005528"/>
    </source>
</evidence>
<comment type="function">
    <text evidence="10 12">Specifically methylates the N3 position of the uracil ring of uridine 1498 (m3U1498) in 16S rRNA. Acts on the fully assembled 30S ribosomal subunit.</text>
</comment>
<dbReference type="AlphaFoldDB" id="A0A2T4UAX2"/>
<evidence type="ECO:0000256" key="1">
    <source>
        <dbReference type="ARBA" id="ARBA00004496"/>
    </source>
</evidence>
<evidence type="ECO:0000256" key="3">
    <source>
        <dbReference type="ARBA" id="ARBA00012328"/>
    </source>
</evidence>
<feature type="domain" description="Ribosomal RNA small subunit methyltransferase E methyltransferase" evidence="13">
    <location>
        <begin position="71"/>
        <end position="240"/>
    </location>
</feature>
<dbReference type="EC" id="2.1.1.193" evidence="3 12"/>
<dbReference type="Pfam" id="PF04452">
    <property type="entry name" value="Methyltrans_RNA"/>
    <property type="match status" value="1"/>
</dbReference>
<comment type="similarity">
    <text evidence="2 12">Belongs to the RNA methyltransferase RsmE family.</text>
</comment>
<dbReference type="GO" id="GO:0070475">
    <property type="term" value="P:rRNA base methylation"/>
    <property type="evidence" value="ECO:0007669"/>
    <property type="project" value="TreeGrafter"/>
</dbReference>
<gene>
    <name evidence="15" type="ORF">C6Y45_01215</name>
</gene>
<dbReference type="Pfam" id="PF20260">
    <property type="entry name" value="PUA_4"/>
    <property type="match status" value="1"/>
</dbReference>
<dbReference type="Gene3D" id="3.40.1280.10">
    <property type="match status" value="1"/>
</dbReference>
<evidence type="ECO:0000256" key="7">
    <source>
        <dbReference type="ARBA" id="ARBA00022603"/>
    </source>
</evidence>
<dbReference type="InterPro" id="IPR006700">
    <property type="entry name" value="RsmE"/>
</dbReference>
<dbReference type="GO" id="GO:0070042">
    <property type="term" value="F:rRNA (uridine-N3-)-methyltransferase activity"/>
    <property type="evidence" value="ECO:0007669"/>
    <property type="project" value="TreeGrafter"/>
</dbReference>
<keyword evidence="9 12" id="KW-0949">S-adenosyl-L-methionine</keyword>
<sequence length="248" mass="27811">MQRYFLANSLFQEKKALLDEESSHHAYKVMRMSPGDKLIVCRMDGICYLAELEEEPASSVRLLREEESSVELPVKVTIAHGLPKGDKLESVLQKGTELGAETFLPFRADRSIVKLDQRKAAKKESRWQKIVKEAAEQAHRQKIPSVIPVQDFEQLVKRAEETEFVLIAYEEDAKQGEASALHRTLSAMEEGNSVMVVIGPEGGLSEKEVRALQKAGGISCAFGPRILRTETAPLYALSVLSYHFELLR</sequence>
<dbReference type="InterPro" id="IPR029028">
    <property type="entry name" value="Alpha/beta_knot_MTases"/>
</dbReference>
<dbReference type="InterPro" id="IPR029026">
    <property type="entry name" value="tRNA_m1G_MTases_N"/>
</dbReference>
<comment type="subcellular location">
    <subcellularLocation>
        <location evidence="1 12">Cytoplasm</location>
    </subcellularLocation>
</comment>
<evidence type="ECO:0000313" key="16">
    <source>
        <dbReference type="Proteomes" id="UP000240509"/>
    </source>
</evidence>
<dbReference type="InterPro" id="IPR046886">
    <property type="entry name" value="RsmE_MTase_dom"/>
</dbReference>
<dbReference type="PIRSF" id="PIRSF015601">
    <property type="entry name" value="MTase_slr0722"/>
    <property type="match status" value="1"/>
</dbReference>
<evidence type="ECO:0000256" key="12">
    <source>
        <dbReference type="PIRNR" id="PIRNR015601"/>
    </source>
</evidence>
<keyword evidence="8 12" id="KW-0808">Transferase</keyword>
<dbReference type="InterPro" id="IPR015947">
    <property type="entry name" value="PUA-like_sf"/>
</dbReference>
<accession>A0A2T4UAX2</accession>
<keyword evidence="16" id="KW-1185">Reference proteome</keyword>
<dbReference type="NCBIfam" id="TIGR00046">
    <property type="entry name" value="RsmE family RNA methyltransferase"/>
    <property type="match status" value="1"/>
</dbReference>
<dbReference type="RefSeq" id="WP_107583153.1">
    <property type="nucleotide sequence ID" value="NZ_PZJJ01000001.1"/>
</dbReference>
<evidence type="ECO:0000256" key="11">
    <source>
        <dbReference type="ARBA" id="ARBA00047944"/>
    </source>
</evidence>
<dbReference type="CDD" id="cd18084">
    <property type="entry name" value="RsmE-like"/>
    <property type="match status" value="1"/>
</dbReference>
<comment type="catalytic activity">
    <reaction evidence="11 12">
        <text>uridine(1498) in 16S rRNA + S-adenosyl-L-methionine = N(3)-methyluridine(1498) in 16S rRNA + S-adenosyl-L-homocysteine + H(+)</text>
        <dbReference type="Rhea" id="RHEA:42920"/>
        <dbReference type="Rhea" id="RHEA-COMP:10283"/>
        <dbReference type="Rhea" id="RHEA-COMP:10284"/>
        <dbReference type="ChEBI" id="CHEBI:15378"/>
        <dbReference type="ChEBI" id="CHEBI:57856"/>
        <dbReference type="ChEBI" id="CHEBI:59789"/>
        <dbReference type="ChEBI" id="CHEBI:65315"/>
        <dbReference type="ChEBI" id="CHEBI:74502"/>
        <dbReference type="EC" id="2.1.1.193"/>
    </reaction>
</comment>
<evidence type="ECO:0000256" key="5">
    <source>
        <dbReference type="ARBA" id="ARBA00022490"/>
    </source>
</evidence>
<evidence type="ECO:0000256" key="9">
    <source>
        <dbReference type="ARBA" id="ARBA00022691"/>
    </source>
</evidence>
<comment type="caution">
    <text evidence="15">The sequence shown here is derived from an EMBL/GenBank/DDBJ whole genome shotgun (WGS) entry which is preliminary data.</text>
</comment>
<evidence type="ECO:0000256" key="6">
    <source>
        <dbReference type="ARBA" id="ARBA00022552"/>
    </source>
</evidence>
<evidence type="ECO:0000256" key="10">
    <source>
        <dbReference type="ARBA" id="ARBA00025699"/>
    </source>
</evidence>
<feature type="domain" description="Ribosomal RNA small subunit methyltransferase E PUA-like" evidence="14">
    <location>
        <begin position="18"/>
        <end position="60"/>
    </location>
</feature>
<evidence type="ECO:0000256" key="8">
    <source>
        <dbReference type="ARBA" id="ARBA00022679"/>
    </source>
</evidence>
<keyword evidence="5 12" id="KW-0963">Cytoplasm</keyword>
<evidence type="ECO:0000259" key="13">
    <source>
        <dbReference type="Pfam" id="PF04452"/>
    </source>
</evidence>
<evidence type="ECO:0000313" key="15">
    <source>
        <dbReference type="EMBL" id="PTL40555.1"/>
    </source>
</evidence>
<evidence type="ECO:0000256" key="4">
    <source>
        <dbReference type="ARBA" id="ARBA00013673"/>
    </source>
</evidence>
<dbReference type="GO" id="GO:0005737">
    <property type="term" value="C:cytoplasm"/>
    <property type="evidence" value="ECO:0007669"/>
    <property type="project" value="UniProtKB-SubCell"/>
</dbReference>
<dbReference type="SUPFAM" id="SSF75217">
    <property type="entry name" value="alpha/beta knot"/>
    <property type="match status" value="1"/>
</dbReference>
<reference evidence="15 16" key="1">
    <citation type="submission" date="2018-03" db="EMBL/GenBank/DDBJ databases">
        <title>Alkalicoccus saliphilus sp. nov., isolated from a mineral pool.</title>
        <authorList>
            <person name="Zhao B."/>
        </authorList>
    </citation>
    <scope>NUCLEOTIDE SEQUENCE [LARGE SCALE GENOMIC DNA]</scope>
    <source>
        <strain evidence="15 16">6AG</strain>
    </source>
</reference>